<evidence type="ECO:0000313" key="2">
    <source>
        <dbReference type="EMBL" id="PWD50668.1"/>
    </source>
</evidence>
<proteinExistence type="predicted"/>
<dbReference type="AlphaFoldDB" id="A0A2U1ZUL6"/>
<dbReference type="EMBL" id="PYHR01000002">
    <property type="protein sequence ID" value="PWD50668.1"/>
    <property type="molecule type" value="Genomic_DNA"/>
</dbReference>
<feature type="transmembrane region" description="Helical" evidence="1">
    <location>
        <begin position="26"/>
        <end position="43"/>
    </location>
</feature>
<accession>A0A2U1ZUL6</accession>
<evidence type="ECO:0000256" key="1">
    <source>
        <dbReference type="SAM" id="Phobius"/>
    </source>
</evidence>
<gene>
    <name evidence="2" type="ORF">C8046_08375</name>
</gene>
<keyword evidence="1" id="KW-1133">Transmembrane helix</keyword>
<dbReference type="RefSeq" id="WP_109229049.1">
    <property type="nucleotide sequence ID" value="NZ_PYHR01000002.1"/>
</dbReference>
<dbReference type="OrthoDB" id="3402079at2"/>
<feature type="transmembrane region" description="Helical" evidence="1">
    <location>
        <begin position="49"/>
        <end position="66"/>
    </location>
</feature>
<dbReference type="Proteomes" id="UP000245166">
    <property type="component" value="Unassembled WGS sequence"/>
</dbReference>
<evidence type="ECO:0000313" key="3">
    <source>
        <dbReference type="Proteomes" id="UP000245166"/>
    </source>
</evidence>
<reference evidence="2 3" key="1">
    <citation type="submission" date="2018-03" db="EMBL/GenBank/DDBJ databases">
        <title>Genome assembly of novel Miniimonas species PCH200.</title>
        <authorList>
            <person name="Thakur V."/>
            <person name="Kumar V."/>
            <person name="Singh D."/>
        </authorList>
    </citation>
    <scope>NUCLEOTIDE SEQUENCE [LARGE SCALE GENOMIC DNA]</scope>
    <source>
        <strain evidence="2 3">PCH200</strain>
    </source>
</reference>
<keyword evidence="3" id="KW-1185">Reference proteome</keyword>
<comment type="caution">
    <text evidence="2">The sequence shown here is derived from an EMBL/GenBank/DDBJ whole genome shotgun (WGS) entry which is preliminary data.</text>
</comment>
<sequence>MAGVERPDARLRDVLKVSLYLAVRRWYLTLVSLVVLGSLTLIFTEQPGFAVGLLAAPLLYAVWGNSRYSLRPVLHPDDGAAG</sequence>
<keyword evidence="1" id="KW-0812">Transmembrane</keyword>
<keyword evidence="1" id="KW-0472">Membrane</keyword>
<protein>
    <submittedName>
        <fullName evidence="2">Uncharacterized protein</fullName>
    </submittedName>
</protein>
<name>A0A2U1ZUL6_9MICO</name>
<organism evidence="2 3">
    <name type="scientific">Serinibacter arcticus</name>
    <dbReference type="NCBI Taxonomy" id="1655435"/>
    <lineage>
        <taxon>Bacteria</taxon>
        <taxon>Bacillati</taxon>
        <taxon>Actinomycetota</taxon>
        <taxon>Actinomycetes</taxon>
        <taxon>Micrococcales</taxon>
        <taxon>Beutenbergiaceae</taxon>
        <taxon>Serinibacter</taxon>
    </lineage>
</organism>